<dbReference type="RefSeq" id="WP_165503020.1">
    <property type="nucleotide sequence ID" value="NZ_CAACUY010000093.1"/>
</dbReference>
<protein>
    <submittedName>
        <fullName evidence="4">DUF4352 domain-containing protein</fullName>
    </submittedName>
</protein>
<feature type="region of interest" description="Disordered" evidence="2">
    <location>
        <begin position="1"/>
        <end position="52"/>
    </location>
</feature>
<organism evidence="4 5">
    <name type="scientific">Actinomadura fibrosa</name>
    <dbReference type="NCBI Taxonomy" id="111802"/>
    <lineage>
        <taxon>Bacteria</taxon>
        <taxon>Bacillati</taxon>
        <taxon>Actinomycetota</taxon>
        <taxon>Actinomycetes</taxon>
        <taxon>Streptosporangiales</taxon>
        <taxon>Thermomonosporaceae</taxon>
        <taxon>Actinomadura</taxon>
    </lineage>
</organism>
<comment type="caution">
    <text evidence="4">The sequence shown here is derived from an EMBL/GenBank/DDBJ whole genome shotgun (WGS) entry which is preliminary data.</text>
</comment>
<feature type="compositionally biased region" description="Low complexity" evidence="2">
    <location>
        <begin position="34"/>
        <end position="48"/>
    </location>
</feature>
<feature type="compositionally biased region" description="Low complexity" evidence="2">
    <location>
        <begin position="10"/>
        <end position="23"/>
    </location>
</feature>
<evidence type="ECO:0000259" key="3">
    <source>
        <dbReference type="Pfam" id="PF11611"/>
    </source>
</evidence>
<evidence type="ECO:0000256" key="2">
    <source>
        <dbReference type="SAM" id="MobiDB-lite"/>
    </source>
</evidence>
<keyword evidence="1" id="KW-0732">Signal</keyword>
<gene>
    <name evidence="4" type="ORF">ACFQZM_25790</name>
</gene>
<dbReference type="Proteomes" id="UP001597063">
    <property type="component" value="Unassembled WGS sequence"/>
</dbReference>
<name>A0ABW2XQN4_9ACTN</name>
<evidence type="ECO:0000313" key="4">
    <source>
        <dbReference type="EMBL" id="MFD0687934.1"/>
    </source>
</evidence>
<feature type="domain" description="DUF4352" evidence="3">
    <location>
        <begin position="63"/>
        <end position="161"/>
    </location>
</feature>
<dbReference type="EMBL" id="JBHTGP010000013">
    <property type="protein sequence ID" value="MFD0687934.1"/>
    <property type="molecule type" value="Genomic_DNA"/>
</dbReference>
<dbReference type="Pfam" id="PF11611">
    <property type="entry name" value="DUF4352"/>
    <property type="match status" value="1"/>
</dbReference>
<proteinExistence type="predicted"/>
<dbReference type="InterPro" id="IPR029051">
    <property type="entry name" value="DUF4352"/>
</dbReference>
<dbReference type="InterPro" id="IPR029050">
    <property type="entry name" value="Immunoprotect_excell_Ig-like"/>
</dbReference>
<evidence type="ECO:0000313" key="5">
    <source>
        <dbReference type="Proteomes" id="UP001597063"/>
    </source>
</evidence>
<evidence type="ECO:0000256" key="1">
    <source>
        <dbReference type="ARBA" id="ARBA00022729"/>
    </source>
</evidence>
<sequence length="185" mass="18951">MATVKTGTDGAESGPEIAEAAPEPTGPERPRPEPTGAGPEGTAGSSVAGVGGTIDLSGMRDVRMAVTLSKVVSDAESGSEFERPAAGKRFYAVRFTMRNIGAVAYDDSPSNGAQIVDGADESYEATVVAGLAAGSTMDSATIAPGDTRKGYVVFEIPAEARIVRVRFALDSGLADDTGQWRVPQA</sequence>
<reference evidence="5" key="1">
    <citation type="journal article" date="2019" name="Int. J. Syst. Evol. Microbiol.">
        <title>The Global Catalogue of Microorganisms (GCM) 10K type strain sequencing project: providing services to taxonomists for standard genome sequencing and annotation.</title>
        <authorList>
            <consortium name="The Broad Institute Genomics Platform"/>
            <consortium name="The Broad Institute Genome Sequencing Center for Infectious Disease"/>
            <person name="Wu L."/>
            <person name="Ma J."/>
        </authorList>
    </citation>
    <scope>NUCLEOTIDE SEQUENCE [LARGE SCALE GENOMIC DNA]</scope>
    <source>
        <strain evidence="5">JCM 9371</strain>
    </source>
</reference>
<keyword evidence="5" id="KW-1185">Reference proteome</keyword>
<accession>A0ABW2XQN4</accession>
<dbReference type="Gene3D" id="2.60.40.1240">
    <property type="match status" value="1"/>
</dbReference>